<dbReference type="Proteomes" id="UP000474061">
    <property type="component" value="Unassembled WGS sequence"/>
</dbReference>
<dbReference type="RefSeq" id="WP_154127878.1">
    <property type="nucleotide sequence ID" value="NZ_VDCJ01000003.1"/>
</dbReference>
<evidence type="ECO:0000313" key="2">
    <source>
        <dbReference type="Proteomes" id="UP000474061"/>
    </source>
</evidence>
<proteinExistence type="predicted"/>
<protein>
    <submittedName>
        <fullName evidence="1">DUF2800 domain-containing protein</fullName>
    </submittedName>
</protein>
<dbReference type="EMBL" id="VDCJ01000003">
    <property type="protein sequence ID" value="MRU22553.1"/>
    <property type="molecule type" value="Genomic_DNA"/>
</dbReference>
<dbReference type="InterPro" id="IPR021229">
    <property type="entry name" value="DUF2800"/>
</dbReference>
<reference evidence="1" key="1">
    <citation type="submission" date="2019-05" db="EMBL/GenBank/DDBJ databases">
        <authorList>
            <person name="Castillo A."/>
            <person name="Giampetruzzi A."/>
            <person name="Landa B."/>
            <person name="Saponari M."/>
            <person name="Almeida R.P.P."/>
            <person name="Moralejo E."/>
            <person name="Marco-Noales E."/>
            <person name="Velasco-Amo M.P."/>
            <person name="Roman-Ecija M."/>
            <person name="Navarro I."/>
            <person name="Monterde A."/>
            <person name="Barbe S."/>
        </authorList>
    </citation>
    <scope>NUCLEOTIDE SEQUENCE</scope>
    <source>
        <strain evidence="1">XYL1981</strain>
    </source>
</reference>
<feature type="non-terminal residue" evidence="1">
    <location>
        <position position="67"/>
    </location>
</feature>
<dbReference type="Pfam" id="PF10926">
    <property type="entry name" value="DUF2800"/>
    <property type="match status" value="1"/>
</dbReference>
<dbReference type="AlphaFoldDB" id="A0A9Q4MEE1"/>
<name>A0A9Q4MEE1_XYLFS</name>
<evidence type="ECO:0000313" key="1">
    <source>
        <dbReference type="EMBL" id="MRU22553.1"/>
    </source>
</evidence>
<organism evidence="1 2">
    <name type="scientific">Xylella fastidiosa subsp. multiplex</name>
    <dbReference type="NCBI Taxonomy" id="644357"/>
    <lineage>
        <taxon>Bacteria</taxon>
        <taxon>Pseudomonadati</taxon>
        <taxon>Pseudomonadota</taxon>
        <taxon>Gammaproteobacteria</taxon>
        <taxon>Lysobacterales</taxon>
        <taxon>Lysobacteraceae</taxon>
        <taxon>Xylella</taxon>
    </lineage>
</organism>
<accession>A0A9Q4MEE1</accession>
<feature type="non-terminal residue" evidence="1">
    <location>
        <position position="1"/>
    </location>
</feature>
<reference evidence="1" key="2">
    <citation type="journal article" date="2020" name="Appl. Environ. Microbiol.">
        <title>Multiple intercontinental introductions associated with the emergence of a plant pathogen in Europe.</title>
        <authorList>
            <person name="Landa B.B."/>
            <person name="Castillo A.I."/>
            <person name="Giampetruzzi A."/>
            <person name="Kahn A."/>
            <person name="Roman-Ecija M."/>
            <person name="Velasco-Amo M.P."/>
            <person name="Navas-Cortes J.A."/>
            <person name="Marco-Noales E."/>
            <person name="Barbe S."/>
            <person name="Moralejo E."/>
            <person name="Coletta-Filho H.D."/>
            <person name="Saldarelli P."/>
            <person name="Saponari M."/>
            <person name="Almeida R.P.P."/>
        </authorList>
    </citation>
    <scope>NUCLEOTIDE SEQUENCE</scope>
    <source>
        <strain evidence="1">XYL1981</strain>
    </source>
</reference>
<gene>
    <name evidence="1" type="ORF">FG476_00015</name>
</gene>
<sequence length="67" mass="7196">MAAYVQEYVDYVRAIAGVRLVEQPLRIASITREQGAKGTADVVILAGDALTIVDLKYGRGVKVFAEG</sequence>
<comment type="caution">
    <text evidence="1">The sequence shown here is derived from an EMBL/GenBank/DDBJ whole genome shotgun (WGS) entry which is preliminary data.</text>
</comment>